<dbReference type="GeneID" id="54365639"/>
<dbReference type="AlphaFoldDB" id="A0A6J3LXP8"/>
<evidence type="ECO:0000259" key="2">
    <source>
        <dbReference type="Pfam" id="PF13924"/>
    </source>
</evidence>
<dbReference type="InterPro" id="IPR024311">
    <property type="entry name" value="Lipocalin-like"/>
</dbReference>
<dbReference type="RefSeq" id="XP_033457484.1">
    <property type="nucleotide sequence ID" value="XM_033607840.1"/>
</dbReference>
<reference evidence="4" key="1">
    <citation type="submission" date="2020-01" db="EMBL/GenBank/DDBJ databases">
        <authorList>
            <consortium name="DOE Joint Genome Institute"/>
            <person name="Haridas S."/>
            <person name="Albert R."/>
            <person name="Binder M."/>
            <person name="Bloem J."/>
            <person name="Labutti K."/>
            <person name="Salamov A."/>
            <person name="Andreopoulos B."/>
            <person name="Baker S.E."/>
            <person name="Barry K."/>
            <person name="Bills G."/>
            <person name="Bluhm B.H."/>
            <person name="Cannon C."/>
            <person name="Castanera R."/>
            <person name="Culley D.E."/>
            <person name="Daum C."/>
            <person name="Ezra D."/>
            <person name="Gonzalez J.B."/>
            <person name="Henrissat B."/>
            <person name="Kuo A."/>
            <person name="Liang C."/>
            <person name="Lipzen A."/>
            <person name="Lutzoni F."/>
            <person name="Magnuson J."/>
            <person name="Mondo S."/>
            <person name="Nolan M."/>
            <person name="Ohm R."/>
            <person name="Pangilinan J."/>
            <person name="Park H.-J."/>
            <person name="Ramirez L."/>
            <person name="Alfaro M."/>
            <person name="Sun H."/>
            <person name="Tritt A."/>
            <person name="Yoshinaga Y."/>
            <person name="Zwiers L.-H."/>
            <person name="Turgeon B.G."/>
            <person name="Goodwin S.B."/>
            <person name="Spatafora J.W."/>
            <person name="Crous P.W."/>
            <person name="Grigoriev I.V."/>
        </authorList>
    </citation>
    <scope>NUCLEOTIDE SEQUENCE</scope>
    <source>
        <strain evidence="4">CBS 342.82</strain>
    </source>
</reference>
<feature type="compositionally biased region" description="Polar residues" evidence="1">
    <location>
        <begin position="63"/>
        <end position="74"/>
    </location>
</feature>
<feature type="domain" description="Lipocalin-like" evidence="2">
    <location>
        <begin position="217"/>
        <end position="361"/>
    </location>
</feature>
<evidence type="ECO:0000256" key="1">
    <source>
        <dbReference type="SAM" id="MobiDB-lite"/>
    </source>
</evidence>
<gene>
    <name evidence="4" type="ORF">K489DRAFT_411712</name>
</gene>
<reference evidence="4" key="2">
    <citation type="submission" date="2020-04" db="EMBL/GenBank/DDBJ databases">
        <authorList>
            <consortium name="NCBI Genome Project"/>
        </authorList>
    </citation>
    <scope>NUCLEOTIDE SEQUENCE</scope>
    <source>
        <strain evidence="4">CBS 342.82</strain>
    </source>
</reference>
<protein>
    <recommendedName>
        <fullName evidence="2">Lipocalin-like domain-containing protein</fullName>
    </recommendedName>
</protein>
<feature type="compositionally biased region" description="Polar residues" evidence="1">
    <location>
        <begin position="22"/>
        <end position="32"/>
    </location>
</feature>
<feature type="region of interest" description="Disordered" evidence="1">
    <location>
        <begin position="1"/>
        <end position="99"/>
    </location>
</feature>
<reference evidence="4" key="3">
    <citation type="submission" date="2025-08" db="UniProtKB">
        <authorList>
            <consortium name="RefSeq"/>
        </authorList>
    </citation>
    <scope>IDENTIFICATION</scope>
    <source>
        <strain evidence="4">CBS 342.82</strain>
    </source>
</reference>
<proteinExistence type="predicted"/>
<keyword evidence="3" id="KW-1185">Reference proteome</keyword>
<evidence type="ECO:0000313" key="3">
    <source>
        <dbReference type="Proteomes" id="UP000504637"/>
    </source>
</evidence>
<feature type="compositionally biased region" description="Basic and acidic residues" evidence="1">
    <location>
        <begin position="80"/>
        <end position="98"/>
    </location>
</feature>
<name>A0A6J3LXP8_9PEZI</name>
<dbReference type="Proteomes" id="UP000504637">
    <property type="component" value="Unplaced"/>
</dbReference>
<dbReference type="OrthoDB" id="3904217at2759"/>
<evidence type="ECO:0000313" key="4">
    <source>
        <dbReference type="RefSeq" id="XP_033457484.1"/>
    </source>
</evidence>
<dbReference type="Pfam" id="PF13924">
    <property type="entry name" value="Lipocalin_5"/>
    <property type="match status" value="1"/>
</dbReference>
<feature type="region of interest" description="Disordered" evidence="1">
    <location>
        <begin position="360"/>
        <end position="384"/>
    </location>
</feature>
<sequence>MSSTTQPHQHSHPHHHAHTQDRYNSQYSSQYLQVPKFAQTRTSRSRSRSRSRQRDSVPCEVFSSPTQVIVSPQKLSFRPRSPEPPKKLTFKPESDDKPLATPIALDVEEVINSPPKQTLLEPPPPPHIDAVILDVNNSRTDTTMSMTIPNTRMPALATAPTSIITSIEDPLGGADCDDTEEKNQAYTTTISSPTELLSTPSLLPPPVTTVNLRQRLIGAWKLESYIAYPTPSSRVQRPTYPMTRNVTGFIMYTPDGYMSAQMLIPGQQSFKRGEGEEPQWAEAGKRCFAYCGPYYITDEGPDRPEILRHTFQCCNLPGWIGDIQVRTHRFEEDGQVLVLGSEEPTEVKGDKRIPVLKWRRVRNNADGNPPPPTPQIKISGPGEP</sequence>
<accession>A0A6J3LXP8</accession>
<organism evidence="4">
    <name type="scientific">Dissoconium aciculare CBS 342.82</name>
    <dbReference type="NCBI Taxonomy" id="1314786"/>
    <lineage>
        <taxon>Eukaryota</taxon>
        <taxon>Fungi</taxon>
        <taxon>Dikarya</taxon>
        <taxon>Ascomycota</taxon>
        <taxon>Pezizomycotina</taxon>
        <taxon>Dothideomycetes</taxon>
        <taxon>Dothideomycetidae</taxon>
        <taxon>Mycosphaerellales</taxon>
        <taxon>Dissoconiaceae</taxon>
        <taxon>Dissoconium</taxon>
    </lineage>
</organism>